<dbReference type="SUPFAM" id="SSF158442">
    <property type="entry name" value="DsbB-like"/>
    <property type="match status" value="1"/>
</dbReference>
<dbReference type="InterPro" id="IPR050183">
    <property type="entry name" value="DsbB"/>
</dbReference>
<gene>
    <name evidence="9" type="ORF">Q2362_04465</name>
</gene>
<reference evidence="9 10" key="1">
    <citation type="submission" date="2023-06" db="EMBL/GenBank/DDBJ databases">
        <title>Campylobacter magnum sp. nov., isolated from cecal contents of domestic pigs (Sus scrofa domesticus).</title>
        <authorList>
            <person name="Papic B."/>
            <person name="Gruntar I."/>
        </authorList>
    </citation>
    <scope>NUCLEOTIDE SEQUENCE [LARGE SCALE GENOMIC DNA]</scope>
    <source>
        <strain evidence="10">34484-21</strain>
    </source>
</reference>
<evidence type="ECO:0000256" key="4">
    <source>
        <dbReference type="ARBA" id="ARBA00022982"/>
    </source>
</evidence>
<proteinExistence type="predicted"/>
<sequence length="106" mass="11682">MTLGGTLAGISPKNIILKLIAYALSFRGAILGIMYSLKLDKIHKAARGDDPFGVQGCLIQPRYPFNLPLHEWAFDWFLPTGDCGYDNPVVPNGAALDALQRYFIDI</sequence>
<dbReference type="InterPro" id="IPR023380">
    <property type="entry name" value="DsbB-like_sf"/>
</dbReference>
<feature type="transmembrane region" description="Helical" evidence="8">
    <location>
        <begin position="15"/>
        <end position="37"/>
    </location>
</feature>
<keyword evidence="10" id="KW-1185">Reference proteome</keyword>
<dbReference type="EMBL" id="JAULJQ010000004">
    <property type="protein sequence ID" value="MDO2409352.1"/>
    <property type="molecule type" value="Genomic_DNA"/>
</dbReference>
<keyword evidence="4" id="KW-0249">Electron transport</keyword>
<organism evidence="9 10">
    <name type="scientific">Campylobacter magnus</name>
    <dbReference type="NCBI Taxonomy" id="3026462"/>
    <lineage>
        <taxon>Bacteria</taxon>
        <taxon>Pseudomonadati</taxon>
        <taxon>Campylobacterota</taxon>
        <taxon>Epsilonproteobacteria</taxon>
        <taxon>Campylobacterales</taxon>
        <taxon>Campylobacteraceae</taxon>
        <taxon>Campylobacter</taxon>
    </lineage>
</organism>
<evidence type="ECO:0000313" key="9">
    <source>
        <dbReference type="EMBL" id="MDO2409352.1"/>
    </source>
</evidence>
<keyword evidence="2" id="KW-0813">Transport</keyword>
<accession>A0ABT8T6V8</accession>
<keyword evidence="8" id="KW-0472">Membrane</keyword>
<keyword evidence="6" id="KW-1015">Disulfide bond</keyword>
<evidence type="ECO:0000256" key="2">
    <source>
        <dbReference type="ARBA" id="ARBA00022448"/>
    </source>
</evidence>
<name>A0ABT8T6V8_9BACT</name>
<evidence type="ECO:0000256" key="5">
    <source>
        <dbReference type="ARBA" id="ARBA00023002"/>
    </source>
</evidence>
<evidence type="ECO:0000256" key="1">
    <source>
        <dbReference type="ARBA" id="ARBA00004429"/>
    </source>
</evidence>
<dbReference type="PANTHER" id="PTHR36570">
    <property type="entry name" value="DISULFIDE BOND FORMATION PROTEIN B"/>
    <property type="match status" value="1"/>
</dbReference>
<keyword evidence="3" id="KW-1003">Cell membrane</keyword>
<evidence type="ECO:0000256" key="3">
    <source>
        <dbReference type="ARBA" id="ARBA00022519"/>
    </source>
</evidence>
<protein>
    <submittedName>
        <fullName evidence="9">Disulfide bond formation protein B</fullName>
    </submittedName>
</protein>
<keyword evidence="7" id="KW-0676">Redox-active center</keyword>
<evidence type="ECO:0000256" key="6">
    <source>
        <dbReference type="ARBA" id="ARBA00023157"/>
    </source>
</evidence>
<evidence type="ECO:0000256" key="7">
    <source>
        <dbReference type="ARBA" id="ARBA00023284"/>
    </source>
</evidence>
<keyword evidence="8" id="KW-0812">Transmembrane</keyword>
<keyword evidence="3" id="KW-0997">Cell inner membrane</keyword>
<dbReference type="Proteomes" id="UP001171111">
    <property type="component" value="Unassembled WGS sequence"/>
</dbReference>
<evidence type="ECO:0000313" key="10">
    <source>
        <dbReference type="Proteomes" id="UP001171111"/>
    </source>
</evidence>
<comment type="subcellular location">
    <subcellularLocation>
        <location evidence="1">Cell inner membrane</location>
        <topology evidence="1">Multi-pass membrane protein</topology>
    </subcellularLocation>
</comment>
<comment type="caution">
    <text evidence="9">The sequence shown here is derived from an EMBL/GenBank/DDBJ whole genome shotgun (WGS) entry which is preliminary data.</text>
</comment>
<dbReference type="PANTHER" id="PTHR36570:SF1">
    <property type="entry name" value="PROTEIN-DISULFIDE OXIDOREDUCTASE DSBI"/>
    <property type="match status" value="1"/>
</dbReference>
<dbReference type="Gene3D" id="1.20.1550.10">
    <property type="entry name" value="DsbB-like"/>
    <property type="match status" value="1"/>
</dbReference>
<keyword evidence="5" id="KW-0560">Oxidoreductase</keyword>
<evidence type="ECO:0000256" key="8">
    <source>
        <dbReference type="SAM" id="Phobius"/>
    </source>
</evidence>
<keyword evidence="8" id="KW-1133">Transmembrane helix</keyword>